<evidence type="ECO:0000313" key="3">
    <source>
        <dbReference type="Proteomes" id="UP001182556"/>
    </source>
</evidence>
<evidence type="ECO:0000313" key="2">
    <source>
        <dbReference type="EMBL" id="KAK1922560.1"/>
    </source>
</evidence>
<accession>A0AAD9CY33</accession>
<name>A0AAD9CY33_PAPLA</name>
<keyword evidence="1" id="KW-1133">Transmembrane helix</keyword>
<organism evidence="2 3">
    <name type="scientific">Papiliotrema laurentii</name>
    <name type="common">Cryptococcus laurentii</name>
    <dbReference type="NCBI Taxonomy" id="5418"/>
    <lineage>
        <taxon>Eukaryota</taxon>
        <taxon>Fungi</taxon>
        <taxon>Dikarya</taxon>
        <taxon>Basidiomycota</taxon>
        <taxon>Agaricomycotina</taxon>
        <taxon>Tremellomycetes</taxon>
        <taxon>Tremellales</taxon>
        <taxon>Rhynchogastremaceae</taxon>
        <taxon>Papiliotrema</taxon>
    </lineage>
</organism>
<gene>
    <name evidence="2" type="ORF">DB88DRAFT_512079</name>
</gene>
<keyword evidence="3" id="KW-1185">Reference proteome</keyword>
<protein>
    <submittedName>
        <fullName evidence="2">Uncharacterized protein</fullName>
    </submittedName>
</protein>
<dbReference type="Gene3D" id="2.60.120.260">
    <property type="entry name" value="Galactose-binding domain-like"/>
    <property type="match status" value="1"/>
</dbReference>
<dbReference type="Proteomes" id="UP001182556">
    <property type="component" value="Unassembled WGS sequence"/>
</dbReference>
<proteinExistence type="predicted"/>
<keyword evidence="1" id="KW-0812">Transmembrane</keyword>
<evidence type="ECO:0000256" key="1">
    <source>
        <dbReference type="SAM" id="Phobius"/>
    </source>
</evidence>
<dbReference type="EMBL" id="JAODAN010000008">
    <property type="protein sequence ID" value="KAK1922560.1"/>
    <property type="molecule type" value="Genomic_DNA"/>
</dbReference>
<feature type="transmembrane region" description="Helical" evidence="1">
    <location>
        <begin position="321"/>
        <end position="343"/>
    </location>
</feature>
<reference evidence="2" key="1">
    <citation type="submission" date="2023-02" db="EMBL/GenBank/DDBJ databases">
        <title>Identification and recombinant expression of a fungal hydrolase from Papiliotrema laurentii that hydrolyzes apple cutin and clears colloidal polyester polyurethane.</title>
        <authorList>
            <consortium name="DOE Joint Genome Institute"/>
            <person name="Roman V.A."/>
            <person name="Bojanowski C."/>
            <person name="Crable B.R."/>
            <person name="Wagner D.N."/>
            <person name="Hung C.S."/>
            <person name="Nadeau L.J."/>
            <person name="Schratz L."/>
            <person name="Haridas S."/>
            <person name="Pangilinan J."/>
            <person name="Lipzen A."/>
            <person name="Na H."/>
            <person name="Yan M."/>
            <person name="Ng V."/>
            <person name="Grigoriev I.V."/>
            <person name="Spatafora J.W."/>
            <person name="Barlow D."/>
            <person name="Biffinger J."/>
            <person name="Kelley-Loughnane N."/>
            <person name="Varaljay V.A."/>
            <person name="Crookes-Goodson W.J."/>
        </authorList>
    </citation>
    <scope>NUCLEOTIDE SEQUENCE</scope>
    <source>
        <strain evidence="2">5307AH</strain>
    </source>
</reference>
<dbReference type="AlphaFoldDB" id="A0AAD9CY33"/>
<sequence>MSDPVDPSVNAIVYIGAASPMFQYAPTRNGPLGSSWLQGNGGTSCGGPATFAVQIDDLVFAQITFFWAMSGPFMVSAGIDGRLQGGQSSGGVTLSAPLGPHSVRLETTCADCGTGQTFTLAGLAVWTSIPGWNVTLDDAAAEIAYTGFTSTGSRQSPVLAIRRGSFYGDTISYTSSAGASASFSFTGSAIYIFGPTGPAFGSFSVSLDSAPALGTFNASTTVDTYGTLLFFRSGLEDAKHQITLTNLVEGGLLAIDYIVATSATSLGAGGIGSGHNGGGGRTGVEAATTLWGGPPPSTVAPRPTAVFPGQGGTTGQGHNGAAGLAIGLSLGFVALVFTLWIGWRWRQWKKAGGGRSFLAAMCGPRSRPTASGPSAAPAKFALWPMVSSKPKYAT</sequence>
<comment type="caution">
    <text evidence="2">The sequence shown here is derived from an EMBL/GenBank/DDBJ whole genome shotgun (WGS) entry which is preliminary data.</text>
</comment>
<keyword evidence="1" id="KW-0472">Membrane</keyword>